<dbReference type="AlphaFoldDB" id="A0A0F6U4I8"/>
<sequence>MPSLDFLIKELNNNGSEVIDIIKIYSPNTIKQKVMGNPTSGNFGWIATAQ</sequence>
<name>A0A0F6U4I8_MICAE</name>
<evidence type="ECO:0000313" key="2">
    <source>
        <dbReference type="Proteomes" id="UP000034103"/>
    </source>
</evidence>
<evidence type="ECO:0000313" key="1">
    <source>
        <dbReference type="EMBL" id="AKE64562.1"/>
    </source>
</evidence>
<dbReference type="EMBL" id="CP011304">
    <property type="protein sequence ID" value="AKE64562.1"/>
    <property type="molecule type" value="Genomic_DNA"/>
</dbReference>
<dbReference type="HOGENOM" id="CLU_3119733_0_0_3"/>
<gene>
    <name evidence="1" type="ORF">MYAER_2214</name>
</gene>
<dbReference type="Proteomes" id="UP000034103">
    <property type="component" value="Chromosome"/>
</dbReference>
<reference evidence="1 2" key="1">
    <citation type="journal article" date="2015" name="Genome Announc.">
        <title>Complete Genome Sequence of Microcystis aeruginosa NIES-2549, a Bloom-Forming Cyanobacterium from Lake Kasumigaura, Japan.</title>
        <authorList>
            <person name="Yamaguchi H."/>
            <person name="Suzuki S."/>
            <person name="Tanabe Y."/>
            <person name="Osana Y."/>
            <person name="Shimura Y."/>
            <person name="Ishida K."/>
            <person name="Kawachi M."/>
        </authorList>
    </citation>
    <scope>NUCLEOTIDE SEQUENCE [LARGE SCALE GENOMIC DNA]</scope>
    <source>
        <strain evidence="1 2">NIES-2549</strain>
    </source>
</reference>
<proteinExistence type="predicted"/>
<protein>
    <submittedName>
        <fullName evidence="1">Uncharacterized protein</fullName>
    </submittedName>
</protein>
<dbReference type="RefSeq" id="WP_158524796.1">
    <property type="nucleotide sequence ID" value="NZ_CP011304.1"/>
</dbReference>
<organism evidence="1 2">
    <name type="scientific">Microcystis aeruginosa NIES-2549</name>
    <dbReference type="NCBI Taxonomy" id="1641812"/>
    <lineage>
        <taxon>Bacteria</taxon>
        <taxon>Bacillati</taxon>
        <taxon>Cyanobacteriota</taxon>
        <taxon>Cyanophyceae</taxon>
        <taxon>Oscillatoriophycideae</taxon>
        <taxon>Chroococcales</taxon>
        <taxon>Microcystaceae</taxon>
        <taxon>Microcystis</taxon>
    </lineage>
</organism>
<accession>A0A0F6U4I8</accession>
<dbReference type="PATRIC" id="fig|1641812.3.peg.2290"/>